<feature type="non-terminal residue" evidence="2">
    <location>
        <position position="1"/>
    </location>
</feature>
<name>A0A0B2VR69_TOXCA</name>
<feature type="region of interest" description="Disordered" evidence="1">
    <location>
        <begin position="109"/>
        <end position="136"/>
    </location>
</feature>
<evidence type="ECO:0000313" key="2">
    <source>
        <dbReference type="EMBL" id="KHN86056.1"/>
    </source>
</evidence>
<reference evidence="2 3" key="1">
    <citation type="submission" date="2014-11" db="EMBL/GenBank/DDBJ databases">
        <title>Genetic blueprint of the zoonotic pathogen Toxocara canis.</title>
        <authorList>
            <person name="Zhu X.-Q."/>
            <person name="Korhonen P.K."/>
            <person name="Cai H."/>
            <person name="Young N.D."/>
            <person name="Nejsum P."/>
            <person name="von Samson-Himmelstjerna G."/>
            <person name="Boag P.R."/>
            <person name="Tan P."/>
            <person name="Li Q."/>
            <person name="Min J."/>
            <person name="Yang Y."/>
            <person name="Wang X."/>
            <person name="Fang X."/>
            <person name="Hall R.S."/>
            <person name="Hofmann A."/>
            <person name="Sternberg P.W."/>
            <person name="Jex A.R."/>
            <person name="Gasser R.B."/>
        </authorList>
    </citation>
    <scope>NUCLEOTIDE SEQUENCE [LARGE SCALE GENOMIC DNA]</scope>
    <source>
        <strain evidence="2">PN_DK_2014</strain>
    </source>
</reference>
<comment type="caution">
    <text evidence="2">The sequence shown here is derived from an EMBL/GenBank/DDBJ whole genome shotgun (WGS) entry which is preliminary data.</text>
</comment>
<organism evidence="2 3">
    <name type="scientific">Toxocara canis</name>
    <name type="common">Canine roundworm</name>
    <dbReference type="NCBI Taxonomy" id="6265"/>
    <lineage>
        <taxon>Eukaryota</taxon>
        <taxon>Metazoa</taxon>
        <taxon>Ecdysozoa</taxon>
        <taxon>Nematoda</taxon>
        <taxon>Chromadorea</taxon>
        <taxon>Rhabditida</taxon>
        <taxon>Spirurina</taxon>
        <taxon>Ascaridomorpha</taxon>
        <taxon>Ascaridoidea</taxon>
        <taxon>Toxocaridae</taxon>
        <taxon>Toxocara</taxon>
    </lineage>
</organism>
<gene>
    <name evidence="2" type="ORF">Tcan_08167</name>
</gene>
<protein>
    <submittedName>
        <fullName evidence="2">Uncharacterized protein</fullName>
    </submittedName>
</protein>
<evidence type="ECO:0000313" key="3">
    <source>
        <dbReference type="Proteomes" id="UP000031036"/>
    </source>
</evidence>
<dbReference type="EMBL" id="JPKZ01000649">
    <property type="protein sequence ID" value="KHN86056.1"/>
    <property type="molecule type" value="Genomic_DNA"/>
</dbReference>
<keyword evidence="3" id="KW-1185">Reference proteome</keyword>
<proteinExistence type="predicted"/>
<evidence type="ECO:0000256" key="1">
    <source>
        <dbReference type="SAM" id="MobiDB-lite"/>
    </source>
</evidence>
<sequence>SSYYVLRKKTNFDWTEDSIDAVYILQTSTKALDAASSRCCFSTAHIFCSRSRTLANNDWKSCSLSITDGRFDATAALDEHAAPLSSGLIATGIAIGVLPVAAGVVGRGSANETPGTADGKPADTPETAGVWKSSGNWPSDVGTAVTGVCALTAALRRSGGEGVKQFSELVGE</sequence>
<dbReference type="AlphaFoldDB" id="A0A0B2VR69"/>
<dbReference type="Proteomes" id="UP000031036">
    <property type="component" value="Unassembled WGS sequence"/>
</dbReference>
<accession>A0A0B2VR69</accession>